<comment type="caution">
    <text evidence="1">The sequence shown here is derived from an EMBL/GenBank/DDBJ whole genome shotgun (WGS) entry which is preliminary data.</text>
</comment>
<dbReference type="AlphaFoldDB" id="A0A939TFC6"/>
<reference evidence="1" key="1">
    <citation type="submission" date="2021-03" db="EMBL/GenBank/DDBJ databases">
        <authorList>
            <person name="Kanchanasin P."/>
            <person name="Saeng-In P."/>
            <person name="Phongsopitanun W."/>
            <person name="Yuki M."/>
            <person name="Kudo T."/>
            <person name="Ohkuma M."/>
            <person name="Tanasupawat S."/>
        </authorList>
    </citation>
    <scope>NUCLEOTIDE SEQUENCE</scope>
    <source>
        <strain evidence="1">GKU 128</strain>
    </source>
</reference>
<dbReference type="Gene3D" id="3.20.20.60">
    <property type="entry name" value="Phosphoenolpyruvate-binding domains"/>
    <property type="match status" value="1"/>
</dbReference>
<dbReference type="EMBL" id="JAGEOJ010000025">
    <property type="protein sequence ID" value="MBO2454225.1"/>
    <property type="molecule type" value="Genomic_DNA"/>
</dbReference>
<dbReference type="InterPro" id="IPR015813">
    <property type="entry name" value="Pyrv/PenolPyrv_kinase-like_dom"/>
</dbReference>
<organism evidence="1 2">
    <name type="scientific">Actinomadura barringtoniae</name>
    <dbReference type="NCBI Taxonomy" id="1427535"/>
    <lineage>
        <taxon>Bacteria</taxon>
        <taxon>Bacillati</taxon>
        <taxon>Actinomycetota</taxon>
        <taxon>Actinomycetes</taxon>
        <taxon>Streptosporangiales</taxon>
        <taxon>Thermomonosporaceae</taxon>
        <taxon>Actinomadura</taxon>
    </lineage>
</organism>
<evidence type="ECO:0000313" key="1">
    <source>
        <dbReference type="EMBL" id="MBO2454225.1"/>
    </source>
</evidence>
<name>A0A939TFC6_9ACTN</name>
<dbReference type="SUPFAM" id="SSF51621">
    <property type="entry name" value="Phosphoenolpyruvate/pyruvate domain"/>
    <property type="match status" value="1"/>
</dbReference>
<dbReference type="Pfam" id="PF13714">
    <property type="entry name" value="PEP_mutase"/>
    <property type="match status" value="1"/>
</dbReference>
<evidence type="ECO:0000313" key="2">
    <source>
        <dbReference type="Proteomes" id="UP000669179"/>
    </source>
</evidence>
<dbReference type="CDD" id="cd00377">
    <property type="entry name" value="ICL_PEPM"/>
    <property type="match status" value="1"/>
</dbReference>
<keyword evidence="1" id="KW-0456">Lyase</keyword>
<protein>
    <submittedName>
        <fullName evidence="1">Isocitrate lyase/phosphoenolpyruvate mutase family protein</fullName>
    </submittedName>
</protein>
<dbReference type="InterPro" id="IPR039556">
    <property type="entry name" value="ICL/PEPM"/>
</dbReference>
<sequence length="258" mass="26922">MIMSTALNEKVARLRELHRPGEPLLLPNVWDAGSAKVVAEVGYPALATASAAVSAMLGVPDHQGGTPEEMLGAAGRAIRAVDVPVTVDAEAGYGLAPEDLVARLVGIGAAGCNLEDTDHAGEGLRPVAEQAKYLAEVRNAARDAGADLVINARIDVFLGAKKGPEVVAQALERGRAYFEAGADCVYPIRVSDEADIRALVEGLPGPVNTNLPGNDLDLRKLAEIGVGRVSFGPMPYFTALEALKGMATRIAAYENPYG</sequence>
<dbReference type="GO" id="GO:0016829">
    <property type="term" value="F:lyase activity"/>
    <property type="evidence" value="ECO:0007669"/>
    <property type="project" value="UniProtKB-KW"/>
</dbReference>
<dbReference type="PANTHER" id="PTHR42905:SF16">
    <property type="entry name" value="CARBOXYPHOSPHONOENOLPYRUVATE PHOSPHONOMUTASE-LIKE PROTEIN (AFU_ORTHOLOGUE AFUA_5G07230)"/>
    <property type="match status" value="1"/>
</dbReference>
<dbReference type="Proteomes" id="UP000669179">
    <property type="component" value="Unassembled WGS sequence"/>
</dbReference>
<accession>A0A939TFC6</accession>
<keyword evidence="2" id="KW-1185">Reference proteome</keyword>
<gene>
    <name evidence="1" type="ORF">J4573_44560</name>
</gene>
<dbReference type="InterPro" id="IPR040442">
    <property type="entry name" value="Pyrv_kinase-like_dom_sf"/>
</dbReference>
<dbReference type="PANTHER" id="PTHR42905">
    <property type="entry name" value="PHOSPHOENOLPYRUVATE CARBOXYLASE"/>
    <property type="match status" value="1"/>
</dbReference>
<proteinExistence type="predicted"/>